<dbReference type="EMBL" id="MFYX01000067">
    <property type="protein sequence ID" value="OGK04644.1"/>
    <property type="molecule type" value="Genomic_DNA"/>
</dbReference>
<dbReference type="Proteomes" id="UP000179243">
    <property type="component" value="Unassembled WGS sequence"/>
</dbReference>
<dbReference type="PANTHER" id="PTHR35866:SF1">
    <property type="entry name" value="YKGJ FAMILY CYSTEINE CLUSTER PROTEIN"/>
    <property type="match status" value="1"/>
</dbReference>
<dbReference type="InterPro" id="IPR005358">
    <property type="entry name" value="Puta_zinc/iron-chelating_dom"/>
</dbReference>
<protein>
    <recommendedName>
        <fullName evidence="3">Fe-S oxidoreductase</fullName>
    </recommendedName>
</protein>
<dbReference type="Pfam" id="PF03692">
    <property type="entry name" value="CxxCxxCC"/>
    <property type="match status" value="1"/>
</dbReference>
<evidence type="ECO:0000313" key="1">
    <source>
        <dbReference type="EMBL" id="OGK04644.1"/>
    </source>
</evidence>
<dbReference type="AlphaFoldDB" id="A0A1F7FD94"/>
<sequence length="190" mass="21900">MSLYKDGIRFTCQKCGVCCISQSDTMCVHLFKPDILALVFFLKIDPKAFVDQHCLAVRDTFLFTDCTIVQDRIELRKKRGGACVFLEKNQCSVYAARPFLCKAGPFISGFMYSRLFWKLFKSYCIGVGTGKFHSADEIDRTIAREQAVDEEYENDLCVDPFLKDIFKKSAVVRREIKIDATYDRYRKSKA</sequence>
<comment type="caution">
    <text evidence="1">The sequence shown here is derived from an EMBL/GenBank/DDBJ whole genome shotgun (WGS) entry which is preliminary data.</text>
</comment>
<gene>
    <name evidence="1" type="ORF">A2519_20930</name>
</gene>
<name>A0A1F7FD94_UNCRA</name>
<organism evidence="1 2">
    <name type="scientific">Candidatus Raymondbacteria bacterium RIFOXYD12_FULL_49_13</name>
    <dbReference type="NCBI Taxonomy" id="1817890"/>
    <lineage>
        <taxon>Bacteria</taxon>
        <taxon>Raymondiibacteriota</taxon>
    </lineage>
</organism>
<evidence type="ECO:0008006" key="3">
    <source>
        <dbReference type="Google" id="ProtNLM"/>
    </source>
</evidence>
<reference evidence="1 2" key="1">
    <citation type="journal article" date="2016" name="Nat. Commun.">
        <title>Thousands of microbial genomes shed light on interconnected biogeochemical processes in an aquifer system.</title>
        <authorList>
            <person name="Anantharaman K."/>
            <person name="Brown C.T."/>
            <person name="Hug L.A."/>
            <person name="Sharon I."/>
            <person name="Castelle C.J."/>
            <person name="Probst A.J."/>
            <person name="Thomas B.C."/>
            <person name="Singh A."/>
            <person name="Wilkins M.J."/>
            <person name="Karaoz U."/>
            <person name="Brodie E.L."/>
            <person name="Williams K.H."/>
            <person name="Hubbard S.S."/>
            <person name="Banfield J.F."/>
        </authorList>
    </citation>
    <scope>NUCLEOTIDE SEQUENCE [LARGE SCALE GENOMIC DNA]</scope>
</reference>
<accession>A0A1F7FD94</accession>
<evidence type="ECO:0000313" key="2">
    <source>
        <dbReference type="Proteomes" id="UP000179243"/>
    </source>
</evidence>
<proteinExistence type="predicted"/>
<dbReference type="PANTHER" id="PTHR35866">
    <property type="entry name" value="PUTATIVE-RELATED"/>
    <property type="match status" value="1"/>
</dbReference>